<evidence type="ECO:0000313" key="3">
    <source>
        <dbReference type="Proteomes" id="UP000033649"/>
    </source>
</evidence>
<dbReference type="SMART" id="SM00100">
    <property type="entry name" value="cNMP"/>
    <property type="match status" value="1"/>
</dbReference>
<name>A0A0F5FJA3_9HYPH</name>
<dbReference type="AlphaFoldDB" id="A0A0F5FJA3"/>
<gene>
    <name evidence="2" type="ORF">VE26_00590</name>
</gene>
<dbReference type="InterPro" id="IPR018490">
    <property type="entry name" value="cNMP-bd_dom_sf"/>
</dbReference>
<dbReference type="RefSeq" id="WP_046103318.1">
    <property type="nucleotide sequence ID" value="NZ_JZEY01000054.1"/>
</dbReference>
<proteinExistence type="predicted"/>
<dbReference type="PATRIC" id="fig|429727.3.peg.134"/>
<dbReference type="OrthoDB" id="951557at2"/>
<dbReference type="Pfam" id="PF00027">
    <property type="entry name" value="cNMP_binding"/>
    <property type="match status" value="1"/>
</dbReference>
<dbReference type="STRING" id="429727.VE26_00590"/>
<sequence length="180" mass="19342">MRKVLYILSQLNDDDVDWLANAGRTWTAAVDEPLIHEGKPVADLFFVLAGEASVSVSGMGELVRLGRGEIAGEMSFVDSAPPSATVTALAGSSILAVDKRAVQARLAEDTGFAARFYRALAIFLADRLRSTTSRMKSADGLATASIVEDELDEDLLDQVSLAGIRFEHLLNTLSSARSER</sequence>
<dbReference type="PROSITE" id="PS50042">
    <property type="entry name" value="CNMP_BINDING_3"/>
    <property type="match status" value="1"/>
</dbReference>
<comment type="caution">
    <text evidence="2">The sequence shown here is derived from an EMBL/GenBank/DDBJ whole genome shotgun (WGS) entry which is preliminary data.</text>
</comment>
<organism evidence="2 3">
    <name type="scientific">Devosia chinhatensis</name>
    <dbReference type="NCBI Taxonomy" id="429727"/>
    <lineage>
        <taxon>Bacteria</taxon>
        <taxon>Pseudomonadati</taxon>
        <taxon>Pseudomonadota</taxon>
        <taxon>Alphaproteobacteria</taxon>
        <taxon>Hyphomicrobiales</taxon>
        <taxon>Devosiaceae</taxon>
        <taxon>Devosia</taxon>
    </lineage>
</organism>
<protein>
    <submittedName>
        <fullName evidence="2">Cyclic nucleotide-binding protein</fullName>
    </submittedName>
</protein>
<accession>A0A0F5FJA3</accession>
<dbReference type="EMBL" id="JZEY01000054">
    <property type="protein sequence ID" value="KKB08630.1"/>
    <property type="molecule type" value="Genomic_DNA"/>
</dbReference>
<reference evidence="2 3" key="1">
    <citation type="submission" date="2015-03" db="EMBL/GenBank/DDBJ databases">
        <authorList>
            <person name="Hassan Y."/>
            <person name="Lepp D."/>
            <person name="Li X.-Z."/>
            <person name="Zhou T."/>
        </authorList>
    </citation>
    <scope>NUCLEOTIDE SEQUENCE [LARGE SCALE GENOMIC DNA]</scope>
    <source>
        <strain evidence="2 3">IPL18</strain>
    </source>
</reference>
<dbReference type="InterPro" id="IPR000595">
    <property type="entry name" value="cNMP-bd_dom"/>
</dbReference>
<feature type="domain" description="Cyclic nucleotide-binding" evidence="1">
    <location>
        <begin position="7"/>
        <end position="103"/>
    </location>
</feature>
<keyword evidence="3" id="KW-1185">Reference proteome</keyword>
<evidence type="ECO:0000259" key="1">
    <source>
        <dbReference type="PROSITE" id="PS50042"/>
    </source>
</evidence>
<dbReference type="Gene3D" id="2.60.120.10">
    <property type="entry name" value="Jelly Rolls"/>
    <property type="match status" value="1"/>
</dbReference>
<dbReference type="SUPFAM" id="SSF51206">
    <property type="entry name" value="cAMP-binding domain-like"/>
    <property type="match status" value="1"/>
</dbReference>
<dbReference type="Proteomes" id="UP000033649">
    <property type="component" value="Unassembled WGS sequence"/>
</dbReference>
<evidence type="ECO:0000313" key="2">
    <source>
        <dbReference type="EMBL" id="KKB08630.1"/>
    </source>
</evidence>
<dbReference type="CDD" id="cd00038">
    <property type="entry name" value="CAP_ED"/>
    <property type="match status" value="1"/>
</dbReference>
<dbReference type="InterPro" id="IPR014710">
    <property type="entry name" value="RmlC-like_jellyroll"/>
</dbReference>